<evidence type="ECO:0000256" key="4">
    <source>
        <dbReference type="ARBA" id="ARBA00022490"/>
    </source>
</evidence>
<dbReference type="CDD" id="cd14820">
    <property type="entry name" value="TRAX"/>
    <property type="match status" value="1"/>
</dbReference>
<dbReference type="InParanoid" id="G7EA43"/>
<dbReference type="GO" id="GO:0005634">
    <property type="term" value="C:nucleus"/>
    <property type="evidence" value="ECO:0007669"/>
    <property type="project" value="UniProtKB-SubCell"/>
</dbReference>
<evidence type="ECO:0000256" key="3">
    <source>
        <dbReference type="ARBA" id="ARBA00005902"/>
    </source>
</evidence>
<dbReference type="EMBL" id="BABT02000229">
    <property type="protein sequence ID" value="GAA99703.1"/>
    <property type="molecule type" value="Genomic_DNA"/>
</dbReference>
<protein>
    <recommendedName>
        <fullName evidence="8">Translin</fullName>
    </recommendedName>
</protein>
<evidence type="ECO:0000313" key="7">
    <source>
        <dbReference type="Proteomes" id="UP000009131"/>
    </source>
</evidence>
<dbReference type="eggNOG" id="KOG3066">
    <property type="taxonomic scope" value="Eukaryota"/>
</dbReference>
<dbReference type="SUPFAM" id="SSF74784">
    <property type="entry name" value="Translin"/>
    <property type="match status" value="1"/>
</dbReference>
<evidence type="ECO:0008006" key="8">
    <source>
        <dbReference type="Google" id="ProtNLM"/>
    </source>
</evidence>
<reference evidence="6 7" key="2">
    <citation type="journal article" date="2012" name="Open Biol.">
        <title>Characteristics of nucleosomes and linker DNA regions on the genome of the basidiomycete Mixia osmundae revealed by mono- and dinucleosome mapping.</title>
        <authorList>
            <person name="Nishida H."/>
            <person name="Kondo S."/>
            <person name="Matsumoto T."/>
            <person name="Suzuki Y."/>
            <person name="Yoshikawa H."/>
            <person name="Taylor T.D."/>
            <person name="Sugiyama J."/>
        </authorList>
    </citation>
    <scope>NUCLEOTIDE SEQUENCE [LARGE SCALE GENOMIC DNA]</scope>
    <source>
        <strain evidence="7">CBS 9802 / IAM 14324 / JCM 22182 / KY 12970</strain>
    </source>
</reference>
<dbReference type="InterPro" id="IPR002848">
    <property type="entry name" value="Translin_fam"/>
</dbReference>
<dbReference type="InterPro" id="IPR016069">
    <property type="entry name" value="Translin_C"/>
</dbReference>
<sequence>MSRADDITTAFRSFREELDEHHDRREAIIKVSRDVTALSKKLIFHLHRTGQPGKAASILTEAQVKQTEILKLLESIAPQLQDGNFWRYQRNITGGIQEFLEAVSFMHYLGPERSIITFAQASQLLQERSIRLTEADYLLGLADLTGELMRLGISSVGLSMHRNALAEAELAVRALKNATEPLAAHVPHMYRKLSVTGQSLRKLEDARYTLALRAKEYENAPDMMRELVRRMQEESVPHVEELAA</sequence>
<gene>
    <name evidence="6" type="primary">Mo06406</name>
    <name evidence="6" type="ORF">E5Q_06406</name>
</gene>
<dbReference type="Gene3D" id="1.20.58.200">
    <property type="entry name" value="Translin, domain 2"/>
    <property type="match status" value="1"/>
</dbReference>
<accession>G7EA43</accession>
<dbReference type="PANTHER" id="PTHR10741">
    <property type="entry name" value="TRANSLIN AND TRANSLIN ASSOCIATED PROTEIN X"/>
    <property type="match status" value="1"/>
</dbReference>
<dbReference type="HOGENOM" id="CLU_067225_2_1_1"/>
<evidence type="ECO:0000256" key="1">
    <source>
        <dbReference type="ARBA" id="ARBA00004123"/>
    </source>
</evidence>
<evidence type="ECO:0000256" key="2">
    <source>
        <dbReference type="ARBA" id="ARBA00004496"/>
    </source>
</evidence>
<comment type="caution">
    <text evidence="6">The sequence shown here is derived from an EMBL/GenBank/DDBJ whole genome shotgun (WGS) entry which is preliminary data.</text>
</comment>
<comment type="subcellular location">
    <subcellularLocation>
        <location evidence="2">Cytoplasm</location>
    </subcellularLocation>
    <subcellularLocation>
        <location evidence="1">Nucleus</location>
    </subcellularLocation>
</comment>
<dbReference type="Gene3D" id="1.20.58.190">
    <property type="entry name" value="Translin, domain 1"/>
    <property type="match status" value="1"/>
</dbReference>
<evidence type="ECO:0000313" key="6">
    <source>
        <dbReference type="EMBL" id="GAA99703.1"/>
    </source>
</evidence>
<reference evidence="6 7" key="1">
    <citation type="journal article" date="2011" name="J. Gen. Appl. Microbiol.">
        <title>Draft genome sequencing of the enigmatic basidiomycete Mixia osmundae.</title>
        <authorList>
            <person name="Nishida H."/>
            <person name="Nagatsuka Y."/>
            <person name="Sugiyama J."/>
        </authorList>
    </citation>
    <scope>NUCLEOTIDE SEQUENCE [LARGE SCALE GENOMIC DNA]</scope>
    <source>
        <strain evidence="7">CBS 9802 / IAM 14324 / JCM 22182 / KY 12970</strain>
    </source>
</reference>
<evidence type="ECO:0000256" key="5">
    <source>
        <dbReference type="ARBA" id="ARBA00023242"/>
    </source>
</evidence>
<dbReference type="OMA" id="DTCMETC"/>
<keyword evidence="7" id="KW-1185">Reference proteome</keyword>
<dbReference type="Proteomes" id="UP000009131">
    <property type="component" value="Unassembled WGS sequence"/>
</dbReference>
<dbReference type="InterPro" id="IPR036081">
    <property type="entry name" value="Translin_sf"/>
</dbReference>
<dbReference type="STRING" id="764103.G7EA43"/>
<dbReference type="GO" id="GO:0005737">
    <property type="term" value="C:cytoplasm"/>
    <property type="evidence" value="ECO:0007669"/>
    <property type="project" value="UniProtKB-SubCell"/>
</dbReference>
<comment type="similarity">
    <text evidence="3">Belongs to the translin family.</text>
</comment>
<dbReference type="Pfam" id="PF01997">
    <property type="entry name" value="Translin"/>
    <property type="match status" value="1"/>
</dbReference>
<proteinExistence type="inferred from homology"/>
<dbReference type="InterPro" id="IPR016068">
    <property type="entry name" value="Translin_N"/>
</dbReference>
<dbReference type="RefSeq" id="XP_014566179.1">
    <property type="nucleotide sequence ID" value="XM_014710693.1"/>
</dbReference>
<dbReference type="OrthoDB" id="31005at2759"/>
<keyword evidence="5" id="KW-0539">Nucleus</keyword>
<dbReference type="AlphaFoldDB" id="G7EA43"/>
<organism evidence="6 7">
    <name type="scientific">Mixia osmundae (strain CBS 9802 / IAM 14324 / JCM 22182 / KY 12970)</name>
    <dbReference type="NCBI Taxonomy" id="764103"/>
    <lineage>
        <taxon>Eukaryota</taxon>
        <taxon>Fungi</taxon>
        <taxon>Dikarya</taxon>
        <taxon>Basidiomycota</taxon>
        <taxon>Pucciniomycotina</taxon>
        <taxon>Mixiomycetes</taxon>
        <taxon>Mixiales</taxon>
        <taxon>Mixiaceae</taxon>
        <taxon>Mixia</taxon>
    </lineage>
</organism>
<dbReference type="GO" id="GO:0043565">
    <property type="term" value="F:sequence-specific DNA binding"/>
    <property type="evidence" value="ECO:0007669"/>
    <property type="project" value="InterPro"/>
</dbReference>
<keyword evidence="4" id="KW-0963">Cytoplasm</keyword>
<dbReference type="FunCoup" id="G7EA43">
    <property type="interactions" value="403"/>
</dbReference>
<name>G7EA43_MIXOS</name>